<keyword evidence="3" id="KW-1185">Reference proteome</keyword>
<reference evidence="2" key="2">
    <citation type="submission" date="2018-03" db="EMBL/GenBank/DDBJ databases">
        <title>The Triticum urartu genome reveals the dynamic nature of wheat genome evolution.</title>
        <authorList>
            <person name="Ling H."/>
            <person name="Ma B."/>
            <person name="Shi X."/>
            <person name="Liu H."/>
            <person name="Dong L."/>
            <person name="Sun H."/>
            <person name="Cao Y."/>
            <person name="Gao Q."/>
            <person name="Zheng S."/>
            <person name="Li Y."/>
            <person name="Yu Y."/>
            <person name="Du H."/>
            <person name="Qi M."/>
            <person name="Li Y."/>
            <person name="Yu H."/>
            <person name="Cui Y."/>
            <person name="Wang N."/>
            <person name="Chen C."/>
            <person name="Wu H."/>
            <person name="Zhao Y."/>
            <person name="Zhang J."/>
            <person name="Li Y."/>
            <person name="Zhou W."/>
            <person name="Zhang B."/>
            <person name="Hu W."/>
            <person name="Eijk M."/>
            <person name="Tang J."/>
            <person name="Witsenboer H."/>
            <person name="Zhao S."/>
            <person name="Li Z."/>
            <person name="Zhang A."/>
            <person name="Wang D."/>
            <person name="Liang C."/>
        </authorList>
    </citation>
    <scope>NUCLEOTIDE SEQUENCE [LARGE SCALE GENOMIC DNA]</scope>
    <source>
        <strain evidence="2">cv. G1812</strain>
    </source>
</reference>
<dbReference type="Proteomes" id="UP000015106">
    <property type="component" value="Chromosome 6"/>
</dbReference>
<evidence type="ECO:0000313" key="2">
    <source>
        <dbReference type="EnsemblPlants" id="TuG1812G0600001595.01.T04"/>
    </source>
</evidence>
<dbReference type="EnsemblPlants" id="TuG1812G0600001595.01.T04">
    <property type="protein sequence ID" value="TuG1812G0600001595.01.T04"/>
    <property type="gene ID" value="TuG1812G0600001595.01"/>
</dbReference>
<reference evidence="3" key="1">
    <citation type="journal article" date="2013" name="Nature">
        <title>Draft genome of the wheat A-genome progenitor Triticum urartu.</title>
        <authorList>
            <person name="Ling H.Q."/>
            <person name="Zhao S."/>
            <person name="Liu D."/>
            <person name="Wang J."/>
            <person name="Sun H."/>
            <person name="Zhang C."/>
            <person name="Fan H."/>
            <person name="Li D."/>
            <person name="Dong L."/>
            <person name="Tao Y."/>
            <person name="Gao C."/>
            <person name="Wu H."/>
            <person name="Li Y."/>
            <person name="Cui Y."/>
            <person name="Guo X."/>
            <person name="Zheng S."/>
            <person name="Wang B."/>
            <person name="Yu K."/>
            <person name="Liang Q."/>
            <person name="Yang W."/>
            <person name="Lou X."/>
            <person name="Chen J."/>
            <person name="Feng M."/>
            <person name="Jian J."/>
            <person name="Zhang X."/>
            <person name="Luo G."/>
            <person name="Jiang Y."/>
            <person name="Liu J."/>
            <person name="Wang Z."/>
            <person name="Sha Y."/>
            <person name="Zhang B."/>
            <person name="Wu H."/>
            <person name="Tang D."/>
            <person name="Shen Q."/>
            <person name="Xue P."/>
            <person name="Zou S."/>
            <person name="Wang X."/>
            <person name="Liu X."/>
            <person name="Wang F."/>
            <person name="Yang Y."/>
            <person name="An X."/>
            <person name="Dong Z."/>
            <person name="Zhang K."/>
            <person name="Zhang X."/>
            <person name="Luo M.C."/>
            <person name="Dvorak J."/>
            <person name="Tong Y."/>
            <person name="Wang J."/>
            <person name="Yang H."/>
            <person name="Li Z."/>
            <person name="Wang D."/>
            <person name="Zhang A."/>
            <person name="Wang J."/>
        </authorList>
    </citation>
    <scope>NUCLEOTIDE SEQUENCE</scope>
    <source>
        <strain evidence="3">cv. G1812</strain>
    </source>
</reference>
<feature type="region of interest" description="Disordered" evidence="1">
    <location>
        <begin position="1"/>
        <end position="42"/>
    </location>
</feature>
<gene>
    <name evidence="2" type="primary">LOC125517248</name>
</gene>
<dbReference type="Gramene" id="TuG1812G0600001595.01.T04">
    <property type="protein sequence ID" value="TuG1812G0600001595.01.T04"/>
    <property type="gene ID" value="TuG1812G0600001595.01"/>
</dbReference>
<accession>A0A8R7QRE0</accession>
<reference evidence="2" key="3">
    <citation type="submission" date="2022-06" db="UniProtKB">
        <authorList>
            <consortium name="EnsemblPlants"/>
        </authorList>
    </citation>
    <scope>IDENTIFICATION</scope>
</reference>
<evidence type="ECO:0000256" key="1">
    <source>
        <dbReference type="SAM" id="MobiDB-lite"/>
    </source>
</evidence>
<dbReference type="AlphaFoldDB" id="A0A8R7QRE0"/>
<name>A0A8R7QRE0_TRIUA</name>
<proteinExistence type="predicted"/>
<evidence type="ECO:0000313" key="3">
    <source>
        <dbReference type="Proteomes" id="UP000015106"/>
    </source>
</evidence>
<feature type="compositionally biased region" description="Polar residues" evidence="1">
    <location>
        <begin position="29"/>
        <end position="42"/>
    </location>
</feature>
<sequence length="93" mass="10074">ATSPPPPPNSTGSRSNHCDARRSAPLPATPTQIGRSSPSSSGCICYQKFITIVEEHLLSKVACEARTKLFAILLPWQPTKTSHQMSSGNWLKN</sequence>
<organism evidence="2 3">
    <name type="scientific">Triticum urartu</name>
    <name type="common">Red wild einkorn</name>
    <name type="synonym">Crithodium urartu</name>
    <dbReference type="NCBI Taxonomy" id="4572"/>
    <lineage>
        <taxon>Eukaryota</taxon>
        <taxon>Viridiplantae</taxon>
        <taxon>Streptophyta</taxon>
        <taxon>Embryophyta</taxon>
        <taxon>Tracheophyta</taxon>
        <taxon>Spermatophyta</taxon>
        <taxon>Magnoliopsida</taxon>
        <taxon>Liliopsida</taxon>
        <taxon>Poales</taxon>
        <taxon>Poaceae</taxon>
        <taxon>BOP clade</taxon>
        <taxon>Pooideae</taxon>
        <taxon>Triticodae</taxon>
        <taxon>Triticeae</taxon>
        <taxon>Triticinae</taxon>
        <taxon>Triticum</taxon>
    </lineage>
</organism>
<protein>
    <submittedName>
        <fullName evidence="2">Uncharacterized protein</fullName>
    </submittedName>
</protein>